<name>A0AAV6V5R3_9ARAC</name>
<keyword evidence="3" id="KW-1185">Reference proteome</keyword>
<protein>
    <submittedName>
        <fullName evidence="2">Uncharacterized protein</fullName>
    </submittedName>
</protein>
<evidence type="ECO:0000313" key="3">
    <source>
        <dbReference type="Proteomes" id="UP000827092"/>
    </source>
</evidence>
<evidence type="ECO:0000313" key="2">
    <source>
        <dbReference type="EMBL" id="KAG8191274.1"/>
    </source>
</evidence>
<comment type="caution">
    <text evidence="2">The sequence shown here is derived from an EMBL/GenBank/DDBJ whole genome shotgun (WGS) entry which is preliminary data.</text>
</comment>
<organism evidence="2 3">
    <name type="scientific">Oedothorax gibbosus</name>
    <dbReference type="NCBI Taxonomy" id="931172"/>
    <lineage>
        <taxon>Eukaryota</taxon>
        <taxon>Metazoa</taxon>
        <taxon>Ecdysozoa</taxon>
        <taxon>Arthropoda</taxon>
        <taxon>Chelicerata</taxon>
        <taxon>Arachnida</taxon>
        <taxon>Araneae</taxon>
        <taxon>Araneomorphae</taxon>
        <taxon>Entelegynae</taxon>
        <taxon>Araneoidea</taxon>
        <taxon>Linyphiidae</taxon>
        <taxon>Erigoninae</taxon>
        <taxon>Oedothorax</taxon>
    </lineage>
</organism>
<dbReference type="Proteomes" id="UP000827092">
    <property type="component" value="Unassembled WGS sequence"/>
</dbReference>
<feature type="compositionally biased region" description="Polar residues" evidence="1">
    <location>
        <begin position="48"/>
        <end position="57"/>
    </location>
</feature>
<reference evidence="2 3" key="1">
    <citation type="journal article" date="2022" name="Nat. Ecol. Evol.">
        <title>A masculinizing supergene underlies an exaggerated male reproductive morph in a spider.</title>
        <authorList>
            <person name="Hendrickx F."/>
            <person name="De Corte Z."/>
            <person name="Sonet G."/>
            <person name="Van Belleghem S.M."/>
            <person name="Kostlbacher S."/>
            <person name="Vangestel C."/>
        </authorList>
    </citation>
    <scope>NUCLEOTIDE SEQUENCE [LARGE SCALE GENOMIC DNA]</scope>
    <source>
        <strain evidence="2">W744_W776</strain>
    </source>
</reference>
<dbReference type="EMBL" id="JAFNEN010000162">
    <property type="protein sequence ID" value="KAG8191274.1"/>
    <property type="molecule type" value="Genomic_DNA"/>
</dbReference>
<gene>
    <name evidence="2" type="ORF">JTE90_003285</name>
</gene>
<accession>A0AAV6V5R3</accession>
<evidence type="ECO:0000256" key="1">
    <source>
        <dbReference type="SAM" id="MobiDB-lite"/>
    </source>
</evidence>
<feature type="region of interest" description="Disordered" evidence="1">
    <location>
        <begin position="1"/>
        <end position="33"/>
    </location>
</feature>
<dbReference type="AlphaFoldDB" id="A0AAV6V5R3"/>
<proteinExistence type="predicted"/>
<feature type="region of interest" description="Disordered" evidence="1">
    <location>
        <begin position="48"/>
        <end position="70"/>
    </location>
</feature>
<sequence length="130" mass="13939">MRQAESIPPAVDFCPPTKDALPPAGLPRRSSRGNDAAAGVMMMSNQQMTSPTTSCFSSRGHDDVQSAEDITPSTNCQSSYYILSLPAAAVPVPFHPHKISLWSSRTQGVPSVPCISTMLCPTSTDKSWKE</sequence>